<dbReference type="InterPro" id="IPR023214">
    <property type="entry name" value="HAD_sf"/>
</dbReference>
<keyword evidence="2" id="KW-1185">Reference proteome</keyword>
<dbReference type="SFLD" id="SFLDG01129">
    <property type="entry name" value="C1.5:_HAD__Beta-PGM__Phosphata"/>
    <property type="match status" value="1"/>
</dbReference>
<comment type="caution">
    <text evidence="1">The sequence shown here is derived from an EMBL/GenBank/DDBJ whole genome shotgun (WGS) entry which is preliminary data.</text>
</comment>
<proteinExistence type="predicted"/>
<protein>
    <submittedName>
        <fullName evidence="1">HAD family hydrolase</fullName>
    </submittedName>
</protein>
<dbReference type="SUPFAM" id="SSF56784">
    <property type="entry name" value="HAD-like"/>
    <property type="match status" value="1"/>
</dbReference>
<organism evidence="1 2">
    <name type="scientific">Desertihabitans brevis</name>
    <dbReference type="NCBI Taxonomy" id="2268447"/>
    <lineage>
        <taxon>Bacteria</taxon>
        <taxon>Bacillati</taxon>
        <taxon>Actinomycetota</taxon>
        <taxon>Actinomycetes</taxon>
        <taxon>Propionibacteriales</taxon>
        <taxon>Propionibacteriaceae</taxon>
        <taxon>Desertihabitans</taxon>
    </lineage>
</organism>
<reference evidence="1 2" key="1">
    <citation type="submission" date="2018-07" db="EMBL/GenBank/DDBJ databases">
        <title>Desertimonas flava gen. nov. sp. nov.</title>
        <authorList>
            <person name="Liu S."/>
        </authorList>
    </citation>
    <scope>NUCLEOTIDE SEQUENCE [LARGE SCALE GENOMIC DNA]</scope>
    <source>
        <strain evidence="1 2">16Sb5-5</strain>
    </source>
</reference>
<dbReference type="InterPro" id="IPR006439">
    <property type="entry name" value="HAD-SF_hydro_IA"/>
</dbReference>
<sequence>MSFSSIIFDWRGTLVTTLSWSKWIEHALHITGRDSSAPDVQRVEDALAAVDPGEARLDAPGVDCDADLHRTIYFEVFSDAGLDRSLAEALYAVESDYRYNPFATDVAETFKKLKDRGKRIAVLSDLHFDLRPAFFEAGLGTMVDAFVLSFEQGVQKPNPAIFEATLNFLSAEKETTLMVGDRSKPDGAAVELGITTLLLPPLRSVEDRRLHRVTTLCGLR</sequence>
<name>A0A367YS40_9ACTN</name>
<dbReference type="AlphaFoldDB" id="A0A367YS40"/>
<accession>A0A367YS40</accession>
<keyword evidence="1" id="KW-0378">Hydrolase</keyword>
<dbReference type="EMBL" id="QOUI01000010">
    <property type="protein sequence ID" value="RCK68654.1"/>
    <property type="molecule type" value="Genomic_DNA"/>
</dbReference>
<evidence type="ECO:0000313" key="2">
    <source>
        <dbReference type="Proteomes" id="UP000252770"/>
    </source>
</evidence>
<dbReference type="PANTHER" id="PTHR46649">
    <property type="match status" value="1"/>
</dbReference>
<dbReference type="Gene3D" id="3.40.50.1000">
    <property type="entry name" value="HAD superfamily/HAD-like"/>
    <property type="match status" value="1"/>
</dbReference>
<dbReference type="Pfam" id="PF00702">
    <property type="entry name" value="Hydrolase"/>
    <property type="match status" value="1"/>
</dbReference>
<dbReference type="InterPro" id="IPR036412">
    <property type="entry name" value="HAD-like_sf"/>
</dbReference>
<dbReference type="PANTHER" id="PTHR46649:SF4">
    <property type="entry name" value="HALOACID DEHALOGENASE-LIKE HYDROLASE (HAD) SUPERFAMILY PROTEIN"/>
    <property type="match status" value="1"/>
</dbReference>
<gene>
    <name evidence="1" type="ORF">DT076_15645</name>
</gene>
<dbReference type="SFLD" id="SFLDS00003">
    <property type="entry name" value="Haloacid_Dehalogenase"/>
    <property type="match status" value="1"/>
</dbReference>
<dbReference type="Proteomes" id="UP000252770">
    <property type="component" value="Unassembled WGS sequence"/>
</dbReference>
<dbReference type="RefSeq" id="WP_114127625.1">
    <property type="nucleotide sequence ID" value="NZ_QOUI01000010.1"/>
</dbReference>
<dbReference type="GO" id="GO:0016787">
    <property type="term" value="F:hydrolase activity"/>
    <property type="evidence" value="ECO:0007669"/>
    <property type="project" value="UniProtKB-KW"/>
</dbReference>
<dbReference type="PRINTS" id="PR00413">
    <property type="entry name" value="HADHALOGNASE"/>
</dbReference>
<evidence type="ECO:0000313" key="1">
    <source>
        <dbReference type="EMBL" id="RCK68654.1"/>
    </source>
</evidence>